<evidence type="ECO:0000313" key="2">
    <source>
        <dbReference type="Proteomes" id="UP000033684"/>
    </source>
</evidence>
<comment type="caution">
    <text evidence="1">The sequence shown here is derived from an EMBL/GenBank/DDBJ whole genome shotgun (WGS) entry which is preliminary data.</text>
</comment>
<accession>A0A0F3IFT0</accession>
<sequence length="170" mass="18508">MRPRLFSSYSPAWYRSLTVMMLLFASFNITYAADKLLSYSFDEGTGTIATNAGIIPEADGSIVGASYVANDRTGSGTALKLAASNGVFFQLGRFRLNGNLTVEAWIKPSTLNQINKPIWSLSGGFSLIFTSGGNILHPQGGDIRVELNIPYEYYPNYGSKYPPALPGDIY</sequence>
<reference evidence="2" key="1">
    <citation type="submission" date="2015-03" db="EMBL/GenBank/DDBJ databases">
        <title>Draft genome sequence of a novel methanotroph (Sn10-6) isolated from flooded ricefield rhizosphere in India.</title>
        <authorList>
            <person name="Pandit P.S."/>
            <person name="Pore S.D."/>
            <person name="Arora P."/>
            <person name="Kapse N.G."/>
            <person name="Dhakephalkar P.K."/>
            <person name="Rahalkar M.C."/>
        </authorList>
    </citation>
    <scope>NUCLEOTIDE SEQUENCE [LARGE SCALE GENOMIC DNA]</scope>
    <source>
        <strain evidence="2">Sn10-6</strain>
    </source>
</reference>
<dbReference type="OrthoDB" id="463714at2"/>
<protein>
    <submittedName>
        <fullName evidence="1">Uncharacterized protein</fullName>
    </submittedName>
</protein>
<reference evidence="1 2" key="2">
    <citation type="journal article" date="2016" name="Microb. Ecol.">
        <title>Genome Characteristics of a Novel Type I Methanotroph (Sn10-6) Isolated from a Flooded Indian Rice Field.</title>
        <authorList>
            <person name="Rahalkar M.C."/>
            <person name="Pandit P.S."/>
            <person name="Dhakephalkar P.K."/>
            <person name="Pore S."/>
            <person name="Arora P."/>
            <person name="Kapse N."/>
        </authorList>
    </citation>
    <scope>NUCLEOTIDE SEQUENCE [LARGE SCALE GENOMIC DNA]</scope>
    <source>
        <strain evidence="1 2">Sn10-6</strain>
    </source>
</reference>
<dbReference type="SUPFAM" id="SSF49899">
    <property type="entry name" value="Concanavalin A-like lectins/glucanases"/>
    <property type="match status" value="1"/>
</dbReference>
<gene>
    <name evidence="1" type="ORF">VZ94_18380</name>
</gene>
<proteinExistence type="predicted"/>
<name>A0A0F3IFT0_9GAMM</name>
<dbReference type="EMBL" id="LAJX01000231">
    <property type="protein sequence ID" value="KJV05408.1"/>
    <property type="molecule type" value="Genomic_DNA"/>
</dbReference>
<dbReference type="Proteomes" id="UP000033684">
    <property type="component" value="Unassembled WGS sequence"/>
</dbReference>
<keyword evidence="2" id="KW-1185">Reference proteome</keyword>
<dbReference type="Gene3D" id="2.60.120.200">
    <property type="match status" value="1"/>
</dbReference>
<evidence type="ECO:0000313" key="1">
    <source>
        <dbReference type="EMBL" id="KJV05408.1"/>
    </source>
</evidence>
<dbReference type="AlphaFoldDB" id="A0A0F3IFT0"/>
<dbReference type="RefSeq" id="WP_045780335.1">
    <property type="nucleotide sequence ID" value="NZ_LAJX01000231.1"/>
</dbReference>
<organism evidence="1 2">
    <name type="scientific">Methylocucumis oryzae</name>
    <dbReference type="NCBI Taxonomy" id="1632867"/>
    <lineage>
        <taxon>Bacteria</taxon>
        <taxon>Pseudomonadati</taxon>
        <taxon>Pseudomonadota</taxon>
        <taxon>Gammaproteobacteria</taxon>
        <taxon>Methylococcales</taxon>
        <taxon>Methylococcaceae</taxon>
        <taxon>Methylocucumis</taxon>
    </lineage>
</organism>
<dbReference type="InterPro" id="IPR013320">
    <property type="entry name" value="ConA-like_dom_sf"/>
</dbReference>